<dbReference type="Proteomes" id="UP001597073">
    <property type="component" value="Unassembled WGS sequence"/>
</dbReference>
<gene>
    <name evidence="1" type="ORF">ACFQZI_06435</name>
</gene>
<protein>
    <recommendedName>
        <fullName evidence="3">Rieske domain-containing protein</fullName>
    </recommendedName>
</protein>
<proteinExistence type="predicted"/>
<dbReference type="EMBL" id="JBHTIA010000003">
    <property type="protein sequence ID" value="MFD0764482.1"/>
    <property type="molecule type" value="Genomic_DNA"/>
</dbReference>
<keyword evidence="2" id="KW-1185">Reference proteome</keyword>
<reference evidence="2" key="1">
    <citation type="journal article" date="2019" name="Int. J. Syst. Evol. Microbiol.">
        <title>The Global Catalogue of Microorganisms (GCM) 10K type strain sequencing project: providing services to taxonomists for standard genome sequencing and annotation.</title>
        <authorList>
            <consortium name="The Broad Institute Genomics Platform"/>
            <consortium name="The Broad Institute Genome Sequencing Center for Infectious Disease"/>
            <person name="Wu L."/>
            <person name="Ma J."/>
        </authorList>
    </citation>
    <scope>NUCLEOTIDE SEQUENCE [LARGE SCALE GENOMIC DNA]</scope>
    <source>
        <strain evidence="2">CCUG 60742</strain>
    </source>
</reference>
<accession>A0ABW2ZE68</accession>
<organism evidence="1 2">
    <name type="scientific">Mucilaginibacter lutimaris</name>
    <dbReference type="NCBI Taxonomy" id="931629"/>
    <lineage>
        <taxon>Bacteria</taxon>
        <taxon>Pseudomonadati</taxon>
        <taxon>Bacteroidota</taxon>
        <taxon>Sphingobacteriia</taxon>
        <taxon>Sphingobacteriales</taxon>
        <taxon>Sphingobacteriaceae</taxon>
        <taxon>Mucilaginibacter</taxon>
    </lineage>
</organism>
<evidence type="ECO:0008006" key="3">
    <source>
        <dbReference type="Google" id="ProtNLM"/>
    </source>
</evidence>
<dbReference type="RefSeq" id="WP_377139974.1">
    <property type="nucleotide sequence ID" value="NZ_JBHTIA010000003.1"/>
</dbReference>
<sequence length="171" mass="20091">MNYVIGHRYEVPCAEVRWREDRRTYFIPVLGDQHSDPQFGFRESHYHIDGRFYMEPRMLHYFGLQQGRTSAVIVPRSKTGYDFMKIVHRELICTGLMTGLLMPQIPTEDQKIQIGRYEQWYQGFIGKKCEGRKCPHLGTDMNEHHGLLICPLHDLVADIDSLEIIPQKTVR</sequence>
<evidence type="ECO:0000313" key="2">
    <source>
        <dbReference type="Proteomes" id="UP001597073"/>
    </source>
</evidence>
<name>A0ABW2ZE68_9SPHI</name>
<evidence type="ECO:0000313" key="1">
    <source>
        <dbReference type="EMBL" id="MFD0764482.1"/>
    </source>
</evidence>
<comment type="caution">
    <text evidence="1">The sequence shown here is derived from an EMBL/GenBank/DDBJ whole genome shotgun (WGS) entry which is preliminary data.</text>
</comment>